<dbReference type="RefSeq" id="WP_142624563.1">
    <property type="nucleotide sequence ID" value="NZ_VIRM01000064.1"/>
</dbReference>
<protein>
    <submittedName>
        <fullName evidence="3">Helix-turn-helix domain-containing protein</fullName>
    </submittedName>
</protein>
<evidence type="ECO:0000256" key="1">
    <source>
        <dbReference type="SAM" id="MobiDB-lite"/>
    </source>
</evidence>
<name>A0A544Y9Z2_9ACTN</name>
<dbReference type="EMBL" id="VIRM01000064">
    <property type="protein sequence ID" value="TQS13591.1"/>
    <property type="molecule type" value="Genomic_DNA"/>
</dbReference>
<dbReference type="AlphaFoldDB" id="A0A544Y9Z2"/>
<reference evidence="3 4" key="1">
    <citation type="submission" date="2019-07" db="EMBL/GenBank/DDBJ databases">
        <title>Microbispora hainanensis DSM 45428.</title>
        <authorList>
            <person name="Thawai C."/>
        </authorList>
    </citation>
    <scope>NUCLEOTIDE SEQUENCE [LARGE SCALE GENOMIC DNA]</scope>
    <source>
        <strain evidence="3 4">DSM 45428</strain>
    </source>
</reference>
<evidence type="ECO:0000259" key="2">
    <source>
        <dbReference type="Pfam" id="PF12728"/>
    </source>
</evidence>
<accession>A0A544Y9Z2</accession>
<feature type="region of interest" description="Disordered" evidence="1">
    <location>
        <begin position="60"/>
        <end position="92"/>
    </location>
</feature>
<proteinExistence type="predicted"/>
<dbReference type="Pfam" id="PF12728">
    <property type="entry name" value="HTH_17"/>
    <property type="match status" value="1"/>
</dbReference>
<dbReference type="SUPFAM" id="SSF46955">
    <property type="entry name" value="Putative DNA-binding domain"/>
    <property type="match status" value="1"/>
</dbReference>
<evidence type="ECO:0000313" key="3">
    <source>
        <dbReference type="EMBL" id="TQS13591.1"/>
    </source>
</evidence>
<gene>
    <name evidence="3" type="ORF">FLX08_35040</name>
</gene>
<dbReference type="Proteomes" id="UP000316541">
    <property type="component" value="Unassembled WGS sequence"/>
</dbReference>
<dbReference type="InterPro" id="IPR010093">
    <property type="entry name" value="SinI_DNA-bd"/>
</dbReference>
<evidence type="ECO:0000313" key="4">
    <source>
        <dbReference type="Proteomes" id="UP000316541"/>
    </source>
</evidence>
<sequence>MTDPLGRDPDVLTTKELAAKLGLSAQTVRRMASAGQIPALRTGKDYRYSWNAVLDVLRQPHPIAGGSGNEESRPGAGRLATQQARDRAAREL</sequence>
<organism evidence="3 4">
    <name type="scientific">Microbispora hainanensis</name>
    <dbReference type="NCBI Taxonomy" id="568844"/>
    <lineage>
        <taxon>Bacteria</taxon>
        <taxon>Bacillati</taxon>
        <taxon>Actinomycetota</taxon>
        <taxon>Actinomycetes</taxon>
        <taxon>Streptosporangiales</taxon>
        <taxon>Streptosporangiaceae</taxon>
        <taxon>Microbispora</taxon>
    </lineage>
</organism>
<dbReference type="Gene3D" id="1.10.1660.10">
    <property type="match status" value="1"/>
</dbReference>
<dbReference type="NCBIfam" id="TIGR01764">
    <property type="entry name" value="excise"/>
    <property type="match status" value="1"/>
</dbReference>
<feature type="domain" description="Helix-turn-helix" evidence="2">
    <location>
        <begin position="11"/>
        <end position="58"/>
    </location>
</feature>
<comment type="caution">
    <text evidence="3">The sequence shown here is derived from an EMBL/GenBank/DDBJ whole genome shotgun (WGS) entry which is preliminary data.</text>
</comment>
<dbReference type="GO" id="GO:0003677">
    <property type="term" value="F:DNA binding"/>
    <property type="evidence" value="ECO:0007669"/>
    <property type="project" value="InterPro"/>
</dbReference>
<dbReference type="InterPro" id="IPR009061">
    <property type="entry name" value="DNA-bd_dom_put_sf"/>
</dbReference>
<dbReference type="InterPro" id="IPR041657">
    <property type="entry name" value="HTH_17"/>
</dbReference>